<proteinExistence type="predicted"/>
<feature type="compositionally biased region" description="Pro residues" evidence="1">
    <location>
        <begin position="70"/>
        <end position="79"/>
    </location>
</feature>
<dbReference type="Gramene" id="KVH98728">
    <property type="protein sequence ID" value="KVH98728"/>
    <property type="gene ID" value="Ccrd_023045"/>
</dbReference>
<dbReference type="Proteomes" id="UP000243975">
    <property type="component" value="Unassembled WGS sequence"/>
</dbReference>
<organism evidence="2 3">
    <name type="scientific">Cynara cardunculus var. scolymus</name>
    <name type="common">Globe artichoke</name>
    <name type="synonym">Cynara scolymus</name>
    <dbReference type="NCBI Taxonomy" id="59895"/>
    <lineage>
        <taxon>Eukaryota</taxon>
        <taxon>Viridiplantae</taxon>
        <taxon>Streptophyta</taxon>
        <taxon>Embryophyta</taxon>
        <taxon>Tracheophyta</taxon>
        <taxon>Spermatophyta</taxon>
        <taxon>Magnoliopsida</taxon>
        <taxon>eudicotyledons</taxon>
        <taxon>Gunneridae</taxon>
        <taxon>Pentapetalae</taxon>
        <taxon>asterids</taxon>
        <taxon>campanulids</taxon>
        <taxon>Asterales</taxon>
        <taxon>Asteraceae</taxon>
        <taxon>Carduoideae</taxon>
        <taxon>Cardueae</taxon>
        <taxon>Carduinae</taxon>
        <taxon>Cynara</taxon>
    </lineage>
</organism>
<comment type="caution">
    <text evidence="2">The sequence shown here is derived from an EMBL/GenBank/DDBJ whole genome shotgun (WGS) entry which is preliminary data.</text>
</comment>
<accession>A0A103XXM3</accession>
<name>A0A103XXM3_CYNCS</name>
<dbReference type="AlphaFoldDB" id="A0A103XXM3"/>
<evidence type="ECO:0000256" key="1">
    <source>
        <dbReference type="SAM" id="MobiDB-lite"/>
    </source>
</evidence>
<sequence>MEGNIPFSWENKPGIRKDKIFAGEGRGKVVQDISSTTQGRRKLPLPPLPCENSDKATCVDDDDHHIRIPLPPCAFPPPSRSSSRRSKADDPFLIAYKECTKSNKKGTLMRKNSFLASCKHSCSVRDDSIVRVSHIPTSNADRKRLEGVKY</sequence>
<dbReference type="PANTHER" id="PTHR33696:SF3">
    <property type="entry name" value="FLZ-TYPE DOMAIN-CONTAINING PROTEIN"/>
    <property type="match status" value="1"/>
</dbReference>
<dbReference type="OMA" id="ECTKNQK"/>
<keyword evidence="3" id="KW-1185">Reference proteome</keyword>
<protein>
    <submittedName>
        <fullName evidence="2">Uncharacterized protein</fullName>
    </submittedName>
</protein>
<evidence type="ECO:0000313" key="2">
    <source>
        <dbReference type="EMBL" id="KVH98728.1"/>
    </source>
</evidence>
<reference evidence="2 3" key="1">
    <citation type="journal article" date="2016" name="Sci. Rep.">
        <title>The genome sequence of the outbreeding globe artichoke constructed de novo incorporating a phase-aware low-pass sequencing strategy of F1 progeny.</title>
        <authorList>
            <person name="Scaglione D."/>
            <person name="Reyes-Chin-Wo S."/>
            <person name="Acquadro A."/>
            <person name="Froenicke L."/>
            <person name="Portis E."/>
            <person name="Beitel C."/>
            <person name="Tirone M."/>
            <person name="Mauro R."/>
            <person name="Lo Monaco A."/>
            <person name="Mauromicale G."/>
            <person name="Faccioli P."/>
            <person name="Cattivelli L."/>
            <person name="Rieseberg L."/>
            <person name="Michelmore R."/>
            <person name="Lanteri S."/>
        </authorList>
    </citation>
    <scope>NUCLEOTIDE SEQUENCE [LARGE SCALE GENOMIC DNA]</scope>
    <source>
        <strain evidence="2">2C</strain>
    </source>
</reference>
<gene>
    <name evidence="2" type="ORF">Ccrd_023045</name>
</gene>
<evidence type="ECO:0000313" key="3">
    <source>
        <dbReference type="Proteomes" id="UP000243975"/>
    </source>
</evidence>
<dbReference type="PANTHER" id="PTHR33696">
    <property type="entry name" value="T22J18.15-RELATED"/>
    <property type="match status" value="1"/>
</dbReference>
<feature type="region of interest" description="Disordered" evidence="1">
    <location>
        <begin position="70"/>
        <end position="89"/>
    </location>
</feature>
<dbReference type="EMBL" id="LEKV01003748">
    <property type="protein sequence ID" value="KVH98728.1"/>
    <property type="molecule type" value="Genomic_DNA"/>
</dbReference>